<organism evidence="2 3">
    <name type="scientific">Pristionchus mayeri</name>
    <dbReference type="NCBI Taxonomy" id="1317129"/>
    <lineage>
        <taxon>Eukaryota</taxon>
        <taxon>Metazoa</taxon>
        <taxon>Ecdysozoa</taxon>
        <taxon>Nematoda</taxon>
        <taxon>Chromadorea</taxon>
        <taxon>Rhabditida</taxon>
        <taxon>Rhabditina</taxon>
        <taxon>Diplogasteromorpha</taxon>
        <taxon>Diplogasteroidea</taxon>
        <taxon>Neodiplogasteridae</taxon>
        <taxon>Pristionchus</taxon>
    </lineage>
</organism>
<sequence>MAIASTGLLHKEDDNSRNNEDGMNSVFQPARTVEERLAVLEKERQQKELDRIAVSETRKKYSCLSSSSSSSGRCTANTRQKRSTRRAQLGTSPSQWLIRAKDERTDHSLGNSRRGRRYPGLAEEGR</sequence>
<name>A0AAN4ZKB2_9BILA</name>
<accession>A0AAN4ZKB2</accession>
<evidence type="ECO:0000256" key="1">
    <source>
        <dbReference type="SAM" id="MobiDB-lite"/>
    </source>
</evidence>
<evidence type="ECO:0000313" key="3">
    <source>
        <dbReference type="Proteomes" id="UP001328107"/>
    </source>
</evidence>
<reference evidence="3" key="1">
    <citation type="submission" date="2022-10" db="EMBL/GenBank/DDBJ databases">
        <title>Genome assembly of Pristionchus species.</title>
        <authorList>
            <person name="Yoshida K."/>
            <person name="Sommer R.J."/>
        </authorList>
    </citation>
    <scope>NUCLEOTIDE SEQUENCE [LARGE SCALE GENOMIC DNA]</scope>
    <source>
        <strain evidence="3">RS5460</strain>
    </source>
</reference>
<feature type="region of interest" description="Disordered" evidence="1">
    <location>
        <begin position="58"/>
        <end position="126"/>
    </location>
</feature>
<feature type="region of interest" description="Disordered" evidence="1">
    <location>
        <begin position="1"/>
        <end position="30"/>
    </location>
</feature>
<dbReference type="EMBL" id="BTRK01000003">
    <property type="protein sequence ID" value="GMR39747.1"/>
    <property type="molecule type" value="Genomic_DNA"/>
</dbReference>
<evidence type="ECO:0000313" key="2">
    <source>
        <dbReference type="EMBL" id="GMR39747.1"/>
    </source>
</evidence>
<feature type="compositionally biased region" description="Basic and acidic residues" evidence="1">
    <location>
        <begin position="9"/>
        <end position="20"/>
    </location>
</feature>
<gene>
    <name evidence="2" type="ORF">PMAYCL1PPCAC_09942</name>
</gene>
<comment type="caution">
    <text evidence="2">The sequence shown here is derived from an EMBL/GenBank/DDBJ whole genome shotgun (WGS) entry which is preliminary data.</text>
</comment>
<dbReference type="Proteomes" id="UP001328107">
    <property type="component" value="Unassembled WGS sequence"/>
</dbReference>
<keyword evidence="3" id="KW-1185">Reference proteome</keyword>
<dbReference type="AlphaFoldDB" id="A0AAN4ZKB2"/>
<protein>
    <submittedName>
        <fullName evidence="2">Uncharacterized protein</fullName>
    </submittedName>
</protein>
<proteinExistence type="predicted"/>